<dbReference type="PANTHER" id="PTHR46889">
    <property type="entry name" value="TRANSPOSASE INSF FOR INSERTION SEQUENCE IS3B-RELATED"/>
    <property type="match status" value="1"/>
</dbReference>
<reference evidence="1" key="2">
    <citation type="journal article" date="2014" name="ISME J.">
        <title>Microbial stratification in low pH oxic and suboxic macroscopic growths along an acid mine drainage.</title>
        <authorList>
            <person name="Mendez-Garcia C."/>
            <person name="Mesa V."/>
            <person name="Sprenger R.R."/>
            <person name="Richter M."/>
            <person name="Diez M.S."/>
            <person name="Solano J."/>
            <person name="Bargiela R."/>
            <person name="Golyshina O.V."/>
            <person name="Manteca A."/>
            <person name="Ramos J.L."/>
            <person name="Gallego J.R."/>
            <person name="Llorente I."/>
            <person name="Martins Dos Santos V.A."/>
            <person name="Jensen O.N."/>
            <person name="Pelaez A.I."/>
            <person name="Sanchez J."/>
            <person name="Ferrer M."/>
        </authorList>
    </citation>
    <scope>NUCLEOTIDE SEQUENCE</scope>
</reference>
<dbReference type="EMBL" id="AUZY01009095">
    <property type="protein sequence ID" value="EQD43494.1"/>
    <property type="molecule type" value="Genomic_DNA"/>
</dbReference>
<dbReference type="GO" id="GO:0003676">
    <property type="term" value="F:nucleic acid binding"/>
    <property type="evidence" value="ECO:0007669"/>
    <property type="project" value="InterPro"/>
</dbReference>
<dbReference type="AlphaFoldDB" id="T1ARY0"/>
<gene>
    <name evidence="1" type="ORF">B1B_13788</name>
</gene>
<evidence type="ECO:0000313" key="1">
    <source>
        <dbReference type="EMBL" id="EQD43494.1"/>
    </source>
</evidence>
<sequence length="164" mass="19178">MTRQNYYKQRMIRERLTVDEKLVLELIRKERSYMPRLGCRKLLYLVQPELEVAGVMIGRDRFFALLRRHNMLIERPKRGVRTTYSRHGFAVYPNRAKDMQVTGPHQLLVSDITYIRTDEGFMYLSLVMDAFSRKIVGFDSSDTLEMDGVMRAGAQAIKQLPSEA</sequence>
<accession>T1ARY0</accession>
<dbReference type="Gene3D" id="3.30.420.10">
    <property type="entry name" value="Ribonuclease H-like superfamily/Ribonuclease H"/>
    <property type="match status" value="1"/>
</dbReference>
<proteinExistence type="predicted"/>
<dbReference type="InterPro" id="IPR012337">
    <property type="entry name" value="RNaseH-like_sf"/>
</dbReference>
<dbReference type="SUPFAM" id="SSF53098">
    <property type="entry name" value="Ribonuclease H-like"/>
    <property type="match status" value="1"/>
</dbReference>
<protein>
    <submittedName>
        <fullName evidence="1">Integrase, catalytic region</fullName>
    </submittedName>
</protein>
<comment type="caution">
    <text evidence="1">The sequence shown here is derived from an EMBL/GenBank/DDBJ whole genome shotgun (WGS) entry which is preliminary data.</text>
</comment>
<name>T1ARY0_9ZZZZ</name>
<organism evidence="1">
    <name type="scientific">mine drainage metagenome</name>
    <dbReference type="NCBI Taxonomy" id="410659"/>
    <lineage>
        <taxon>unclassified sequences</taxon>
        <taxon>metagenomes</taxon>
        <taxon>ecological metagenomes</taxon>
    </lineage>
</organism>
<dbReference type="PANTHER" id="PTHR46889:SF5">
    <property type="entry name" value="INTEGRASE PROTEIN"/>
    <property type="match status" value="1"/>
</dbReference>
<feature type="non-terminal residue" evidence="1">
    <location>
        <position position="164"/>
    </location>
</feature>
<reference evidence="1" key="1">
    <citation type="submission" date="2013-08" db="EMBL/GenBank/DDBJ databases">
        <authorList>
            <person name="Mendez C."/>
            <person name="Richter M."/>
            <person name="Ferrer M."/>
            <person name="Sanchez J."/>
        </authorList>
    </citation>
    <scope>NUCLEOTIDE SEQUENCE</scope>
</reference>
<dbReference type="InterPro" id="IPR036397">
    <property type="entry name" value="RNaseH_sf"/>
</dbReference>
<dbReference type="InterPro" id="IPR050900">
    <property type="entry name" value="Transposase_IS3/IS150/IS904"/>
</dbReference>